<accession>A0ABU7BL34</accession>
<feature type="region of interest" description="Disordered" evidence="1">
    <location>
        <begin position="1"/>
        <end position="69"/>
    </location>
</feature>
<dbReference type="PANTHER" id="PTHR47219:SF6">
    <property type="entry name" value="RAB GTPASE-ACTIVATING PROTEIN 1"/>
    <property type="match status" value="1"/>
</dbReference>
<feature type="compositionally biased region" description="Polar residues" evidence="1">
    <location>
        <begin position="32"/>
        <end position="46"/>
    </location>
</feature>
<name>A0ABU7BL34_9TELE</name>
<dbReference type="Gene3D" id="1.10.10.750">
    <property type="entry name" value="Ypt/Rab-GAP domain of gyp1p, domain 1"/>
    <property type="match status" value="1"/>
</dbReference>
<dbReference type="InterPro" id="IPR050302">
    <property type="entry name" value="Rab_GAP_TBC_domain"/>
</dbReference>
<dbReference type="InterPro" id="IPR035969">
    <property type="entry name" value="Rab-GAP_TBC_sf"/>
</dbReference>
<protein>
    <submittedName>
        <fullName evidence="2">Rab GTPase-activating protein 1</fullName>
    </submittedName>
</protein>
<dbReference type="SUPFAM" id="SSF47923">
    <property type="entry name" value="Ypt/Rab-GAP domain of gyp1p"/>
    <property type="match status" value="1"/>
</dbReference>
<gene>
    <name evidence="2" type="primary">RABGAP1_3</name>
    <name evidence="2" type="ORF">ATANTOWER_024995</name>
</gene>
<organism evidence="2 3">
    <name type="scientific">Ataeniobius toweri</name>
    <dbReference type="NCBI Taxonomy" id="208326"/>
    <lineage>
        <taxon>Eukaryota</taxon>
        <taxon>Metazoa</taxon>
        <taxon>Chordata</taxon>
        <taxon>Craniata</taxon>
        <taxon>Vertebrata</taxon>
        <taxon>Euteleostomi</taxon>
        <taxon>Actinopterygii</taxon>
        <taxon>Neopterygii</taxon>
        <taxon>Teleostei</taxon>
        <taxon>Neoteleostei</taxon>
        <taxon>Acanthomorphata</taxon>
        <taxon>Ovalentaria</taxon>
        <taxon>Atherinomorphae</taxon>
        <taxon>Cyprinodontiformes</taxon>
        <taxon>Goodeidae</taxon>
        <taxon>Ataeniobius</taxon>
    </lineage>
</organism>
<dbReference type="Proteomes" id="UP001345963">
    <property type="component" value="Unassembled WGS sequence"/>
</dbReference>
<keyword evidence="3" id="KW-1185">Reference proteome</keyword>
<sequence>MERKERKSPSSDTLYEVVSLESETEREKRKTSASPSILPSGPSTMAPSPPEDDEEEDNDEPLLSGSGDVSKECAEKILETWGDLLSKWHMNLAVRPRQLPALVRSGIPEALRGEVWQLLAGCHNNDHLVEEYRTLITKDFSPPPPSPEVNGGFMEPSGSECYQFELLDQSADSAMPEASAAEAVEEEFRLLTRNGGGVSE</sequence>
<dbReference type="EMBL" id="JAHUTI010059581">
    <property type="protein sequence ID" value="MED6251193.1"/>
    <property type="molecule type" value="Genomic_DNA"/>
</dbReference>
<dbReference type="PANTHER" id="PTHR47219">
    <property type="entry name" value="RAB GTPASE-ACTIVATING PROTEIN 1-LIKE"/>
    <property type="match status" value="1"/>
</dbReference>
<evidence type="ECO:0000313" key="3">
    <source>
        <dbReference type="Proteomes" id="UP001345963"/>
    </source>
</evidence>
<proteinExistence type="predicted"/>
<comment type="caution">
    <text evidence="2">The sequence shown here is derived from an EMBL/GenBank/DDBJ whole genome shotgun (WGS) entry which is preliminary data.</text>
</comment>
<feature type="compositionally biased region" description="Acidic residues" evidence="1">
    <location>
        <begin position="50"/>
        <end position="60"/>
    </location>
</feature>
<evidence type="ECO:0000313" key="2">
    <source>
        <dbReference type="EMBL" id="MED6251193.1"/>
    </source>
</evidence>
<reference evidence="2 3" key="1">
    <citation type="submission" date="2021-07" db="EMBL/GenBank/DDBJ databases">
        <authorList>
            <person name="Palmer J.M."/>
        </authorList>
    </citation>
    <scope>NUCLEOTIDE SEQUENCE [LARGE SCALE GENOMIC DNA]</scope>
    <source>
        <strain evidence="2 3">AT_MEX2019</strain>
        <tissue evidence="2">Muscle</tissue>
    </source>
</reference>
<evidence type="ECO:0000256" key="1">
    <source>
        <dbReference type="SAM" id="MobiDB-lite"/>
    </source>
</evidence>